<name>A0A0A9B0B4_ARUDO</name>
<sequence>MTAMLQSLKKTLDCHYPTITLPLWTTQQESDTGPKIGVIIQKAKGMKC</sequence>
<evidence type="ECO:0000313" key="1">
    <source>
        <dbReference type="EMBL" id="JAD56811.1"/>
    </source>
</evidence>
<dbReference type="EMBL" id="GBRH01241084">
    <property type="protein sequence ID" value="JAD56811.1"/>
    <property type="molecule type" value="Transcribed_RNA"/>
</dbReference>
<dbReference type="AlphaFoldDB" id="A0A0A9B0B4"/>
<protein>
    <submittedName>
        <fullName evidence="1">Uncharacterized protein</fullName>
    </submittedName>
</protein>
<organism evidence="1">
    <name type="scientific">Arundo donax</name>
    <name type="common">Giant reed</name>
    <name type="synonym">Donax arundinaceus</name>
    <dbReference type="NCBI Taxonomy" id="35708"/>
    <lineage>
        <taxon>Eukaryota</taxon>
        <taxon>Viridiplantae</taxon>
        <taxon>Streptophyta</taxon>
        <taxon>Embryophyta</taxon>
        <taxon>Tracheophyta</taxon>
        <taxon>Spermatophyta</taxon>
        <taxon>Magnoliopsida</taxon>
        <taxon>Liliopsida</taxon>
        <taxon>Poales</taxon>
        <taxon>Poaceae</taxon>
        <taxon>PACMAD clade</taxon>
        <taxon>Arundinoideae</taxon>
        <taxon>Arundineae</taxon>
        <taxon>Arundo</taxon>
    </lineage>
</organism>
<reference evidence="1" key="2">
    <citation type="journal article" date="2015" name="Data Brief">
        <title>Shoot transcriptome of the giant reed, Arundo donax.</title>
        <authorList>
            <person name="Barrero R.A."/>
            <person name="Guerrero F.D."/>
            <person name="Moolhuijzen P."/>
            <person name="Goolsby J.A."/>
            <person name="Tidwell J."/>
            <person name="Bellgard S.E."/>
            <person name="Bellgard M.I."/>
        </authorList>
    </citation>
    <scope>NUCLEOTIDE SEQUENCE</scope>
    <source>
        <tissue evidence="1">Shoot tissue taken approximately 20 cm above the soil surface</tissue>
    </source>
</reference>
<proteinExistence type="predicted"/>
<reference evidence="1" key="1">
    <citation type="submission" date="2014-09" db="EMBL/GenBank/DDBJ databases">
        <authorList>
            <person name="Magalhaes I.L.F."/>
            <person name="Oliveira U."/>
            <person name="Santos F.R."/>
            <person name="Vidigal T.H.D.A."/>
            <person name="Brescovit A.D."/>
            <person name="Santos A.J."/>
        </authorList>
    </citation>
    <scope>NUCLEOTIDE SEQUENCE</scope>
    <source>
        <tissue evidence="1">Shoot tissue taken approximately 20 cm above the soil surface</tissue>
    </source>
</reference>
<accession>A0A0A9B0B4</accession>